<keyword evidence="3" id="KW-0804">Transcription</keyword>
<evidence type="ECO:0000256" key="2">
    <source>
        <dbReference type="ARBA" id="ARBA00023125"/>
    </source>
</evidence>
<dbReference type="Pfam" id="PF13411">
    <property type="entry name" value="MerR_1"/>
    <property type="match status" value="1"/>
</dbReference>
<keyword evidence="1" id="KW-0805">Transcription regulation</keyword>
<comment type="caution">
    <text evidence="5">The sequence shown here is derived from an EMBL/GenBank/DDBJ whole genome shotgun (WGS) entry which is preliminary data.</text>
</comment>
<organism evidence="5 6">
    <name type="scientific">Brumicola blandensis</name>
    <dbReference type="NCBI Taxonomy" id="3075611"/>
    <lineage>
        <taxon>Bacteria</taxon>
        <taxon>Pseudomonadati</taxon>
        <taxon>Pseudomonadota</taxon>
        <taxon>Gammaproteobacteria</taxon>
        <taxon>Alteromonadales</taxon>
        <taxon>Alteromonadaceae</taxon>
        <taxon>Brumicola</taxon>
    </lineage>
</organism>
<evidence type="ECO:0000256" key="1">
    <source>
        <dbReference type="ARBA" id="ARBA00023015"/>
    </source>
</evidence>
<dbReference type="GO" id="GO:0003700">
    <property type="term" value="F:DNA-binding transcription factor activity"/>
    <property type="evidence" value="ECO:0007669"/>
    <property type="project" value="InterPro"/>
</dbReference>
<reference evidence="5 6" key="1">
    <citation type="submission" date="2023-09" db="EMBL/GenBank/DDBJ databases">
        <authorList>
            <person name="Rey-Velasco X."/>
        </authorList>
    </citation>
    <scope>NUCLEOTIDE SEQUENCE [LARGE SCALE GENOMIC DNA]</scope>
    <source>
        <strain evidence="5 6">W409</strain>
    </source>
</reference>
<dbReference type="SUPFAM" id="SSF46955">
    <property type="entry name" value="Putative DNA-binding domain"/>
    <property type="match status" value="1"/>
</dbReference>
<name>A0AAW8QYB3_9ALTE</name>
<evidence type="ECO:0000259" key="4">
    <source>
        <dbReference type="PROSITE" id="PS50937"/>
    </source>
</evidence>
<accession>A0AAW8QYB3</accession>
<gene>
    <name evidence="5" type="ORF">RM544_02940</name>
</gene>
<dbReference type="GO" id="GO:0003677">
    <property type="term" value="F:DNA binding"/>
    <property type="evidence" value="ECO:0007669"/>
    <property type="project" value="UniProtKB-KW"/>
</dbReference>
<dbReference type="PANTHER" id="PTHR30204">
    <property type="entry name" value="REDOX-CYCLING DRUG-SENSING TRANSCRIPTIONAL ACTIVATOR SOXR"/>
    <property type="match status" value="1"/>
</dbReference>
<dbReference type="AlphaFoldDB" id="A0AAW8QYB3"/>
<dbReference type="EMBL" id="JAVRIE010000001">
    <property type="protein sequence ID" value="MDT0581479.1"/>
    <property type="molecule type" value="Genomic_DNA"/>
</dbReference>
<dbReference type="RefSeq" id="WP_311360716.1">
    <property type="nucleotide sequence ID" value="NZ_JAVRIE010000001.1"/>
</dbReference>
<sequence length="143" mass="16797">MQVKQLADAFGINKDTIRYYTRINLLRPSRSSENGYRFYPLEQQNRLRFILSARDLGFSIEDIKQIFSESDKGKTPCPTVRVLIEKRLAETEQRFIEMAKLRDKMRNAVDTWDQKPDKEPCDNVICHLIEDVDLSNIDNEQAQ</sequence>
<dbReference type="Gene3D" id="1.10.1660.10">
    <property type="match status" value="1"/>
</dbReference>
<dbReference type="SMART" id="SM00422">
    <property type="entry name" value="HTH_MERR"/>
    <property type="match status" value="1"/>
</dbReference>
<dbReference type="PROSITE" id="PS50937">
    <property type="entry name" value="HTH_MERR_2"/>
    <property type="match status" value="1"/>
</dbReference>
<dbReference type="PANTHER" id="PTHR30204:SF94">
    <property type="entry name" value="HEAVY METAL-DEPENDENT TRANSCRIPTIONAL REGULATOR HI_0293-RELATED"/>
    <property type="match status" value="1"/>
</dbReference>
<dbReference type="InterPro" id="IPR047057">
    <property type="entry name" value="MerR_fam"/>
</dbReference>
<dbReference type="InterPro" id="IPR000551">
    <property type="entry name" value="MerR-type_HTH_dom"/>
</dbReference>
<feature type="domain" description="HTH merR-type" evidence="4">
    <location>
        <begin position="1"/>
        <end position="69"/>
    </location>
</feature>
<dbReference type="PRINTS" id="PR00040">
    <property type="entry name" value="HTHMERR"/>
</dbReference>
<proteinExistence type="predicted"/>
<dbReference type="InterPro" id="IPR009061">
    <property type="entry name" value="DNA-bd_dom_put_sf"/>
</dbReference>
<evidence type="ECO:0000313" key="5">
    <source>
        <dbReference type="EMBL" id="MDT0581479.1"/>
    </source>
</evidence>
<dbReference type="CDD" id="cd04787">
    <property type="entry name" value="HTH_HMRTR_unk"/>
    <property type="match status" value="1"/>
</dbReference>
<keyword evidence="6" id="KW-1185">Reference proteome</keyword>
<dbReference type="Proteomes" id="UP001249020">
    <property type="component" value="Unassembled WGS sequence"/>
</dbReference>
<keyword evidence="2" id="KW-0238">DNA-binding</keyword>
<evidence type="ECO:0000313" key="6">
    <source>
        <dbReference type="Proteomes" id="UP001249020"/>
    </source>
</evidence>
<evidence type="ECO:0000256" key="3">
    <source>
        <dbReference type="ARBA" id="ARBA00023163"/>
    </source>
</evidence>
<protein>
    <submittedName>
        <fullName evidence="5">MerR family transcriptional regulator</fullName>
    </submittedName>
</protein>